<organism evidence="3 4">
    <name type="scientific">Nocardia higoensis</name>
    <dbReference type="NCBI Taxonomy" id="228599"/>
    <lineage>
        <taxon>Bacteria</taxon>
        <taxon>Bacillati</taxon>
        <taxon>Actinomycetota</taxon>
        <taxon>Actinomycetes</taxon>
        <taxon>Mycobacteriales</taxon>
        <taxon>Nocardiaceae</taxon>
        <taxon>Nocardia</taxon>
    </lineage>
</organism>
<feature type="transmembrane region" description="Helical" evidence="1">
    <location>
        <begin position="21"/>
        <end position="42"/>
    </location>
</feature>
<dbReference type="Proteomes" id="UP000707731">
    <property type="component" value="Unassembled WGS sequence"/>
</dbReference>
<protein>
    <submittedName>
        <fullName evidence="3">HNH endonuclease</fullName>
    </submittedName>
</protein>
<evidence type="ECO:0000313" key="4">
    <source>
        <dbReference type="Proteomes" id="UP000707731"/>
    </source>
</evidence>
<dbReference type="Pfam" id="PF07510">
    <property type="entry name" value="GmrSD_C"/>
    <property type="match status" value="1"/>
</dbReference>
<gene>
    <name evidence="3" type="ORF">IU449_17680</name>
</gene>
<sequence>MSAVASRSGGVRGNGVSVGRFGWWAVLLAAVLVVAGCGGPGIGGVRPAPGSPTRAQVLGLLGQVRVVAERVRPGGYERGCGKGEACVFGPAWSDDHDGPQGRDGCDTRNDVLAVQLAQVRFRAGTRDCVVVSGVLVDPYIGDRVEFSKEDAREVQIDHVYPLAAAWDLGASGWPMDKRVRFANDTVRNLLATTAGANQAKGDDTPADWLPPRAENHCFYAGKYLTAAVAYDLPVTAADNAVLHDIARDCP</sequence>
<evidence type="ECO:0000313" key="3">
    <source>
        <dbReference type="EMBL" id="MBF6356353.1"/>
    </source>
</evidence>
<dbReference type="PANTHER" id="PTHR24094:SF15">
    <property type="entry name" value="AMP-DEPENDENT SYNTHETASE_LIGASE DOMAIN-CONTAINING PROTEIN-RELATED"/>
    <property type="match status" value="1"/>
</dbReference>
<evidence type="ECO:0000259" key="2">
    <source>
        <dbReference type="Pfam" id="PF07510"/>
    </source>
</evidence>
<dbReference type="PANTHER" id="PTHR24094">
    <property type="entry name" value="SECRETED PROTEIN"/>
    <property type="match status" value="1"/>
</dbReference>
<name>A0ABS0DI32_9NOCA</name>
<dbReference type="InterPro" id="IPR011089">
    <property type="entry name" value="GmrSD_C"/>
</dbReference>
<feature type="domain" description="GmrSD restriction endonucleases C-terminal" evidence="2">
    <location>
        <begin position="106"/>
        <end position="243"/>
    </location>
</feature>
<keyword evidence="3" id="KW-0255">Endonuclease</keyword>
<dbReference type="GO" id="GO:0004519">
    <property type="term" value="F:endonuclease activity"/>
    <property type="evidence" value="ECO:0007669"/>
    <property type="project" value="UniProtKB-KW"/>
</dbReference>
<keyword evidence="1" id="KW-1133">Transmembrane helix</keyword>
<keyword evidence="3" id="KW-0378">Hydrolase</keyword>
<reference evidence="3 4" key="1">
    <citation type="submission" date="2020-10" db="EMBL/GenBank/DDBJ databases">
        <title>Identification of Nocardia species via Next-generation sequencing and recognition of intraspecies genetic diversity.</title>
        <authorList>
            <person name="Li P."/>
            <person name="Li P."/>
            <person name="Lu B."/>
        </authorList>
    </citation>
    <scope>NUCLEOTIDE SEQUENCE [LARGE SCALE GENOMIC DNA]</scope>
    <source>
        <strain evidence="3 4">BJ06-0143</strain>
    </source>
</reference>
<keyword evidence="1" id="KW-0472">Membrane</keyword>
<proteinExistence type="predicted"/>
<dbReference type="EMBL" id="JADLQN010000002">
    <property type="protein sequence ID" value="MBF6356353.1"/>
    <property type="molecule type" value="Genomic_DNA"/>
</dbReference>
<accession>A0ABS0DI32</accession>
<comment type="caution">
    <text evidence="3">The sequence shown here is derived from an EMBL/GenBank/DDBJ whole genome shotgun (WGS) entry which is preliminary data.</text>
</comment>
<keyword evidence="4" id="KW-1185">Reference proteome</keyword>
<keyword evidence="1" id="KW-0812">Transmembrane</keyword>
<keyword evidence="3" id="KW-0540">Nuclease</keyword>
<evidence type="ECO:0000256" key="1">
    <source>
        <dbReference type="SAM" id="Phobius"/>
    </source>
</evidence>